<evidence type="ECO:0000313" key="3">
    <source>
        <dbReference type="Proteomes" id="UP000245539"/>
    </source>
</evidence>
<dbReference type="Pfam" id="PF02627">
    <property type="entry name" value="CMD"/>
    <property type="match status" value="1"/>
</dbReference>
<dbReference type="Gene3D" id="1.20.1290.10">
    <property type="entry name" value="AhpD-like"/>
    <property type="match status" value="1"/>
</dbReference>
<organism evidence="2 3">
    <name type="scientific">Leucothrix pacifica</name>
    <dbReference type="NCBI Taxonomy" id="1247513"/>
    <lineage>
        <taxon>Bacteria</taxon>
        <taxon>Pseudomonadati</taxon>
        <taxon>Pseudomonadota</taxon>
        <taxon>Gammaproteobacteria</taxon>
        <taxon>Thiotrichales</taxon>
        <taxon>Thiotrichaceae</taxon>
        <taxon>Leucothrix</taxon>
    </lineage>
</organism>
<comment type="caution">
    <text evidence="2">The sequence shown here is derived from an EMBL/GenBank/DDBJ whole genome shotgun (WGS) entry which is preliminary data.</text>
</comment>
<dbReference type="GO" id="GO:0051920">
    <property type="term" value="F:peroxiredoxin activity"/>
    <property type="evidence" value="ECO:0007669"/>
    <property type="project" value="InterPro"/>
</dbReference>
<evidence type="ECO:0000259" key="1">
    <source>
        <dbReference type="Pfam" id="PF02627"/>
    </source>
</evidence>
<dbReference type="PANTHER" id="PTHR34846">
    <property type="entry name" value="4-CARBOXYMUCONOLACTONE DECARBOXYLASE FAMILY PROTEIN (AFU_ORTHOLOGUE AFUA_6G11590)"/>
    <property type="match status" value="1"/>
</dbReference>
<dbReference type="InterPro" id="IPR029032">
    <property type="entry name" value="AhpD-like"/>
</dbReference>
<feature type="domain" description="Carboxymuconolactone decarboxylase-like" evidence="1">
    <location>
        <begin position="41"/>
        <end position="120"/>
    </location>
</feature>
<name>A0A317CMI0_9GAMM</name>
<accession>A0A317CMI0</accession>
<keyword evidence="3" id="KW-1185">Reference proteome</keyword>
<reference evidence="2 3" key="1">
    <citation type="submission" date="2018-05" db="EMBL/GenBank/DDBJ databases">
        <title>Leucothrix arctica sp. nov., isolated from Arctic seawater.</title>
        <authorList>
            <person name="Choi A."/>
            <person name="Baek K."/>
        </authorList>
    </citation>
    <scope>NUCLEOTIDE SEQUENCE [LARGE SCALE GENOMIC DNA]</scope>
    <source>
        <strain evidence="2 3">JCM 18388</strain>
    </source>
</reference>
<dbReference type="InterPro" id="IPR003779">
    <property type="entry name" value="CMD-like"/>
</dbReference>
<dbReference type="SUPFAM" id="SSF69118">
    <property type="entry name" value="AhpD-like"/>
    <property type="match status" value="1"/>
</dbReference>
<evidence type="ECO:0000313" key="2">
    <source>
        <dbReference type="EMBL" id="PWQ99519.1"/>
    </source>
</evidence>
<dbReference type="PANTHER" id="PTHR34846:SF5">
    <property type="entry name" value="CARBOXYMUCONOLACTONE DECARBOXYLASE-LIKE DOMAIN-CONTAINING PROTEIN"/>
    <property type="match status" value="1"/>
</dbReference>
<dbReference type="Proteomes" id="UP000245539">
    <property type="component" value="Unassembled WGS sequence"/>
</dbReference>
<dbReference type="OrthoDB" id="4704294at2"/>
<proteinExistence type="predicted"/>
<dbReference type="EMBL" id="QGKM01000010">
    <property type="protein sequence ID" value="PWQ99519.1"/>
    <property type="molecule type" value="Genomic_DNA"/>
</dbReference>
<dbReference type="RefSeq" id="WP_109836716.1">
    <property type="nucleotide sequence ID" value="NZ_QGKM01000010.1"/>
</dbReference>
<sequence>MINVPEVAPLPLDEWDDSLDFIKQDMNGRPINVHSLMAHNPELLKAWWNFRNYSVKGGALGKRYGELVILRVATHMKAWYEWGSHVERGLACGLSREEIERVKTGGAAVSWSEGERALLNGIDELITSHGLSPQTHAQLREHFSVAQIMDIIAIHGMYVTLGCMINTWGLELDQHVKDRLPEDVTREQFETEYPR</sequence>
<gene>
    <name evidence="2" type="ORF">DKW60_05770</name>
</gene>
<protein>
    <recommendedName>
        <fullName evidence="1">Carboxymuconolactone decarboxylase-like domain-containing protein</fullName>
    </recommendedName>
</protein>
<dbReference type="AlphaFoldDB" id="A0A317CMI0"/>